<comment type="caution">
    <text evidence="1">The sequence shown here is derived from an EMBL/GenBank/DDBJ whole genome shotgun (WGS) entry which is preliminary data.</text>
</comment>
<evidence type="ECO:0000313" key="2">
    <source>
        <dbReference type="Proteomes" id="UP001056120"/>
    </source>
</evidence>
<sequence>MRFLFLIIGIFLQFLSRSYLITSLPMLGDAIGDYVTDDAPPATSKQQKLKRIKKGLWGPEEDQKLFTYIVRSGVASWTYVPHLAGMSTEDGLCI</sequence>
<dbReference type="Proteomes" id="UP001056120">
    <property type="component" value="Linkage Group LG14"/>
</dbReference>
<accession>A0ACB9GMQ2</accession>
<proteinExistence type="predicted"/>
<dbReference type="EMBL" id="CM042031">
    <property type="protein sequence ID" value="KAI3784667.1"/>
    <property type="molecule type" value="Genomic_DNA"/>
</dbReference>
<protein>
    <submittedName>
        <fullName evidence="1">Uncharacterized protein</fullName>
    </submittedName>
</protein>
<evidence type="ECO:0000313" key="1">
    <source>
        <dbReference type="EMBL" id="KAI3784667.1"/>
    </source>
</evidence>
<gene>
    <name evidence="1" type="ORF">L1987_43770</name>
</gene>
<keyword evidence="2" id="KW-1185">Reference proteome</keyword>
<reference evidence="1 2" key="2">
    <citation type="journal article" date="2022" name="Mol. Ecol. Resour.">
        <title>The genomes of chicory, endive, great burdock and yacon provide insights into Asteraceae paleo-polyploidization history and plant inulin production.</title>
        <authorList>
            <person name="Fan W."/>
            <person name="Wang S."/>
            <person name="Wang H."/>
            <person name="Wang A."/>
            <person name="Jiang F."/>
            <person name="Liu H."/>
            <person name="Zhao H."/>
            <person name="Xu D."/>
            <person name="Zhang Y."/>
        </authorList>
    </citation>
    <scope>NUCLEOTIDE SEQUENCE [LARGE SCALE GENOMIC DNA]</scope>
    <source>
        <strain evidence="2">cv. Yunnan</strain>
        <tissue evidence="1">Leaves</tissue>
    </source>
</reference>
<organism evidence="1 2">
    <name type="scientific">Smallanthus sonchifolius</name>
    <dbReference type="NCBI Taxonomy" id="185202"/>
    <lineage>
        <taxon>Eukaryota</taxon>
        <taxon>Viridiplantae</taxon>
        <taxon>Streptophyta</taxon>
        <taxon>Embryophyta</taxon>
        <taxon>Tracheophyta</taxon>
        <taxon>Spermatophyta</taxon>
        <taxon>Magnoliopsida</taxon>
        <taxon>eudicotyledons</taxon>
        <taxon>Gunneridae</taxon>
        <taxon>Pentapetalae</taxon>
        <taxon>asterids</taxon>
        <taxon>campanulids</taxon>
        <taxon>Asterales</taxon>
        <taxon>Asteraceae</taxon>
        <taxon>Asteroideae</taxon>
        <taxon>Heliantheae alliance</taxon>
        <taxon>Millerieae</taxon>
        <taxon>Smallanthus</taxon>
    </lineage>
</organism>
<name>A0ACB9GMQ2_9ASTR</name>
<reference evidence="2" key="1">
    <citation type="journal article" date="2022" name="Mol. Ecol. Resour.">
        <title>The genomes of chicory, endive, great burdock and yacon provide insights into Asteraceae palaeo-polyploidization history and plant inulin production.</title>
        <authorList>
            <person name="Fan W."/>
            <person name="Wang S."/>
            <person name="Wang H."/>
            <person name="Wang A."/>
            <person name="Jiang F."/>
            <person name="Liu H."/>
            <person name="Zhao H."/>
            <person name="Xu D."/>
            <person name="Zhang Y."/>
        </authorList>
    </citation>
    <scope>NUCLEOTIDE SEQUENCE [LARGE SCALE GENOMIC DNA]</scope>
    <source>
        <strain evidence="2">cv. Yunnan</strain>
    </source>
</reference>